<keyword evidence="1" id="KW-0472">Membrane</keyword>
<keyword evidence="1" id="KW-0812">Transmembrane</keyword>
<keyword evidence="3" id="KW-1185">Reference proteome</keyword>
<evidence type="ECO:0000313" key="2">
    <source>
        <dbReference type="EMBL" id="POG53481.1"/>
    </source>
</evidence>
<protein>
    <submittedName>
        <fullName evidence="2">Uncharacterized protein</fullName>
    </submittedName>
</protein>
<evidence type="ECO:0000256" key="1">
    <source>
        <dbReference type="SAM" id="Phobius"/>
    </source>
</evidence>
<dbReference type="EMBL" id="AUPC02001000">
    <property type="protein sequence ID" value="POG53481.1"/>
    <property type="molecule type" value="Genomic_DNA"/>
</dbReference>
<organism evidence="2 3">
    <name type="scientific">Rhizophagus irregularis (strain DAOM 181602 / DAOM 197198 / MUCL 43194)</name>
    <name type="common">Arbuscular mycorrhizal fungus</name>
    <name type="synonym">Glomus intraradices</name>
    <dbReference type="NCBI Taxonomy" id="747089"/>
    <lineage>
        <taxon>Eukaryota</taxon>
        <taxon>Fungi</taxon>
        <taxon>Fungi incertae sedis</taxon>
        <taxon>Mucoromycota</taxon>
        <taxon>Glomeromycotina</taxon>
        <taxon>Glomeromycetes</taxon>
        <taxon>Glomerales</taxon>
        <taxon>Glomeraceae</taxon>
        <taxon>Rhizophagus</taxon>
    </lineage>
</organism>
<accession>A0A2P4NK25</accession>
<evidence type="ECO:0000313" key="3">
    <source>
        <dbReference type="Proteomes" id="UP000018888"/>
    </source>
</evidence>
<dbReference type="Proteomes" id="UP000018888">
    <property type="component" value="Unassembled WGS sequence"/>
</dbReference>
<comment type="caution">
    <text evidence="2">The sequence shown here is derived from an EMBL/GenBank/DDBJ whole genome shotgun (WGS) entry which is preliminary data.</text>
</comment>
<dbReference type="AlphaFoldDB" id="A0A2P4NK25"/>
<name>A0A2P4NK25_RHIID</name>
<reference evidence="2 3" key="1">
    <citation type="journal article" date="2013" name="Proc. Natl. Acad. Sci. U.S.A.">
        <title>Genome of an arbuscular mycorrhizal fungus provides insight into the oldest plant symbiosis.</title>
        <authorList>
            <person name="Tisserant E."/>
            <person name="Malbreil M."/>
            <person name="Kuo A."/>
            <person name="Kohler A."/>
            <person name="Symeonidi A."/>
            <person name="Balestrini R."/>
            <person name="Charron P."/>
            <person name="Duensing N."/>
            <person name="Frei Dit Frey N."/>
            <person name="Gianinazzi-Pearson V."/>
            <person name="Gilbert L.B."/>
            <person name="Handa Y."/>
            <person name="Herr J.R."/>
            <person name="Hijri M."/>
            <person name="Koul R."/>
            <person name="Kawaguchi M."/>
            <person name="Krajinski F."/>
            <person name="Lammers P.J."/>
            <person name="Masclaux F.G."/>
            <person name="Murat C."/>
            <person name="Morin E."/>
            <person name="Ndikumana S."/>
            <person name="Pagni M."/>
            <person name="Petitpierre D."/>
            <person name="Requena N."/>
            <person name="Rosikiewicz P."/>
            <person name="Riley R."/>
            <person name="Saito K."/>
            <person name="San Clemente H."/>
            <person name="Shapiro H."/>
            <person name="van Tuinen D."/>
            <person name="Becard G."/>
            <person name="Bonfante P."/>
            <person name="Paszkowski U."/>
            <person name="Shachar-Hill Y.Y."/>
            <person name="Tuskan G.A."/>
            <person name="Young P.W."/>
            <person name="Sanders I.R."/>
            <person name="Henrissat B."/>
            <person name="Rensing S.A."/>
            <person name="Grigoriev I.V."/>
            <person name="Corradi N."/>
            <person name="Roux C."/>
            <person name="Martin F."/>
        </authorList>
    </citation>
    <scope>NUCLEOTIDE SEQUENCE [LARGE SCALE GENOMIC DNA]</scope>
    <source>
        <strain evidence="2 3">DAOM 197198</strain>
    </source>
</reference>
<sequence>MATKFFNKKLKLFYELTIIRNFCRDLLLLLKQAFLILFIYLINFFKNNNKLIRNRKIIRNYM</sequence>
<keyword evidence="1" id="KW-1133">Transmembrane helix</keyword>
<gene>
    <name evidence="2" type="ORF">GLOIN_2v30972</name>
</gene>
<reference evidence="2 3" key="2">
    <citation type="journal article" date="2018" name="New Phytol.">
        <title>High intraspecific genome diversity in the model arbuscular mycorrhizal symbiont Rhizophagus irregularis.</title>
        <authorList>
            <person name="Chen E.C.H."/>
            <person name="Morin E."/>
            <person name="Beaudet D."/>
            <person name="Noel J."/>
            <person name="Yildirir G."/>
            <person name="Ndikumana S."/>
            <person name="Charron P."/>
            <person name="St-Onge C."/>
            <person name="Giorgi J."/>
            <person name="Kruger M."/>
            <person name="Marton T."/>
            <person name="Ropars J."/>
            <person name="Grigoriev I.V."/>
            <person name="Hainaut M."/>
            <person name="Henrissat B."/>
            <person name="Roux C."/>
            <person name="Martin F."/>
            <person name="Corradi N."/>
        </authorList>
    </citation>
    <scope>NUCLEOTIDE SEQUENCE [LARGE SCALE GENOMIC DNA]</scope>
    <source>
        <strain evidence="2 3">DAOM 197198</strain>
    </source>
</reference>
<proteinExistence type="predicted"/>
<feature type="transmembrane region" description="Helical" evidence="1">
    <location>
        <begin position="26"/>
        <end position="45"/>
    </location>
</feature>